<sequence>MSQAEEISPTPPTAIVRVGKPRLDRYQRLIARLYEAMILLWIEQPVQGPQVTVKHDNISLTASRRRLTTGLAHYCDWDKGGRATTSIGIEDSEESSIFWVASNQGFQQREFASAHRIPTFLRQTLRRLQDVTREPDPSAGWLAHQINNLARSFAAFATPRIRKEASLLSRMATLCIGHLNGSVTRRGNVTDTEARDLKRWLKRFQSREALGAYDICMLAYISRNDRQMDILLRLSQEVLVEEGSESLAKVSYLARHFVGRLGDHIRVSKHLVEDALRVREVLDVFQVSEVHAPLCVQPPEIDSHTNLDSILGRMISKEDEEFSYLQKDLSRFKNHVGLEDRIKEQFLKLQSNPPIVHCEVQVLEHFHRNGLRFTDGDRFIGTSKFSCFCCKLYYRYHPSRPVEPDAHEQIYLNWGPINLPEGSYDESYRELRDTLNPLIRDIRDAFFRAIKRKNISAFNRPNSITGLTRSIDTLVCADSDSEADSEQEGGAALSDSSKLSRRAQIFVCDVTTRLQR</sequence>
<dbReference type="PANTHER" id="PTHR42037:SF1">
    <property type="match status" value="1"/>
</dbReference>
<proteinExistence type="predicted"/>
<gene>
    <name evidence="1" type="ORF">BKA55DRAFT_523022</name>
</gene>
<evidence type="ECO:0000313" key="1">
    <source>
        <dbReference type="EMBL" id="KAH7233984.1"/>
    </source>
</evidence>
<dbReference type="RefSeq" id="XP_046044329.1">
    <property type="nucleotide sequence ID" value="XM_046188615.1"/>
</dbReference>
<accession>A0A9P9JZ00</accession>
<organism evidence="1 2">
    <name type="scientific">Fusarium redolens</name>
    <dbReference type="NCBI Taxonomy" id="48865"/>
    <lineage>
        <taxon>Eukaryota</taxon>
        <taxon>Fungi</taxon>
        <taxon>Dikarya</taxon>
        <taxon>Ascomycota</taxon>
        <taxon>Pezizomycotina</taxon>
        <taxon>Sordariomycetes</taxon>
        <taxon>Hypocreomycetidae</taxon>
        <taxon>Hypocreales</taxon>
        <taxon>Nectriaceae</taxon>
        <taxon>Fusarium</taxon>
        <taxon>Fusarium redolens species complex</taxon>
    </lineage>
</organism>
<name>A0A9P9JZ00_FUSRE</name>
<dbReference type="PANTHER" id="PTHR42037">
    <property type="match status" value="1"/>
</dbReference>
<dbReference type="Pfam" id="PF14441">
    <property type="entry name" value="OTT_1508_deam"/>
    <property type="match status" value="1"/>
</dbReference>
<dbReference type="GeneID" id="70218569"/>
<reference evidence="1" key="1">
    <citation type="journal article" date="2021" name="Nat. Commun.">
        <title>Genetic determinants of endophytism in the Arabidopsis root mycobiome.</title>
        <authorList>
            <person name="Mesny F."/>
            <person name="Miyauchi S."/>
            <person name="Thiergart T."/>
            <person name="Pickel B."/>
            <person name="Atanasova L."/>
            <person name="Karlsson M."/>
            <person name="Huettel B."/>
            <person name="Barry K.W."/>
            <person name="Haridas S."/>
            <person name="Chen C."/>
            <person name="Bauer D."/>
            <person name="Andreopoulos W."/>
            <person name="Pangilinan J."/>
            <person name="LaButti K."/>
            <person name="Riley R."/>
            <person name="Lipzen A."/>
            <person name="Clum A."/>
            <person name="Drula E."/>
            <person name="Henrissat B."/>
            <person name="Kohler A."/>
            <person name="Grigoriev I.V."/>
            <person name="Martin F.M."/>
            <person name="Hacquard S."/>
        </authorList>
    </citation>
    <scope>NUCLEOTIDE SEQUENCE</scope>
    <source>
        <strain evidence="1">MPI-CAGE-AT-0023</strain>
    </source>
</reference>
<keyword evidence="2" id="KW-1185">Reference proteome</keyword>
<dbReference type="InterPro" id="IPR027796">
    <property type="entry name" value="OTT_1508_deam-like"/>
</dbReference>
<dbReference type="OrthoDB" id="3251507at2759"/>
<dbReference type="AlphaFoldDB" id="A0A9P9JZ00"/>
<dbReference type="EMBL" id="JAGMUX010000018">
    <property type="protein sequence ID" value="KAH7233984.1"/>
    <property type="molecule type" value="Genomic_DNA"/>
</dbReference>
<evidence type="ECO:0000313" key="2">
    <source>
        <dbReference type="Proteomes" id="UP000720189"/>
    </source>
</evidence>
<protein>
    <submittedName>
        <fullName evidence="1">Uncharacterized protein</fullName>
    </submittedName>
</protein>
<dbReference type="Proteomes" id="UP000720189">
    <property type="component" value="Unassembled WGS sequence"/>
</dbReference>
<comment type="caution">
    <text evidence="1">The sequence shown here is derived from an EMBL/GenBank/DDBJ whole genome shotgun (WGS) entry which is preliminary data.</text>
</comment>